<dbReference type="PROSITE" id="PS51257">
    <property type="entry name" value="PROKAR_LIPOPROTEIN"/>
    <property type="match status" value="1"/>
</dbReference>
<feature type="signal peptide" evidence="1">
    <location>
        <begin position="1"/>
        <end position="15"/>
    </location>
</feature>
<dbReference type="AlphaFoldDB" id="A0A6B0TK20"/>
<evidence type="ECO:0000313" key="3">
    <source>
        <dbReference type="Proteomes" id="UP000436016"/>
    </source>
</evidence>
<sequence>MKHLMILGGAALALAACDTGTTTTTRTVSATEANCLAAVAQQTGQPNVSTISVTPSEAGTSVMVQVEGAEAPWNCVANNDGSVAEVYYTSEG</sequence>
<evidence type="ECO:0000256" key="1">
    <source>
        <dbReference type="SAM" id="SignalP"/>
    </source>
</evidence>
<feature type="chain" id="PRO_5025445308" evidence="1">
    <location>
        <begin position="16"/>
        <end position="92"/>
    </location>
</feature>
<protein>
    <submittedName>
        <fullName evidence="2">Uncharacterized protein</fullName>
    </submittedName>
</protein>
<accession>A0A6B0TK20</accession>
<organism evidence="2 3">
    <name type="scientific">Oceanomicrobium pacificus</name>
    <dbReference type="NCBI Taxonomy" id="2692916"/>
    <lineage>
        <taxon>Bacteria</taxon>
        <taxon>Pseudomonadati</taxon>
        <taxon>Pseudomonadota</taxon>
        <taxon>Alphaproteobacteria</taxon>
        <taxon>Rhodobacterales</taxon>
        <taxon>Paracoccaceae</taxon>
        <taxon>Oceanomicrobium</taxon>
    </lineage>
</organism>
<name>A0A6B0TK20_9RHOB</name>
<keyword evidence="3" id="KW-1185">Reference proteome</keyword>
<proteinExistence type="predicted"/>
<keyword evidence="1" id="KW-0732">Signal</keyword>
<dbReference type="Proteomes" id="UP000436016">
    <property type="component" value="Unassembled WGS sequence"/>
</dbReference>
<gene>
    <name evidence="2" type="ORF">GSH16_05290</name>
</gene>
<dbReference type="RefSeq" id="WP_160852602.1">
    <property type="nucleotide sequence ID" value="NZ_WUWG01000001.1"/>
</dbReference>
<evidence type="ECO:0000313" key="2">
    <source>
        <dbReference type="EMBL" id="MXU64850.1"/>
    </source>
</evidence>
<dbReference type="EMBL" id="WUWG01000001">
    <property type="protein sequence ID" value="MXU64850.1"/>
    <property type="molecule type" value="Genomic_DNA"/>
</dbReference>
<comment type="caution">
    <text evidence="2">The sequence shown here is derived from an EMBL/GenBank/DDBJ whole genome shotgun (WGS) entry which is preliminary data.</text>
</comment>
<reference evidence="2 3" key="1">
    <citation type="submission" date="2019-12" db="EMBL/GenBank/DDBJ databases">
        <title>Strain KN286 was isolated from seawater, which was collected from Caroline Seamount in the tropical western Pacific.</title>
        <authorList>
            <person name="Wang Q."/>
        </authorList>
    </citation>
    <scope>NUCLEOTIDE SEQUENCE [LARGE SCALE GENOMIC DNA]</scope>
    <source>
        <strain evidence="2 3">KN286</strain>
    </source>
</reference>